<dbReference type="InterPro" id="IPR015018">
    <property type="entry name" value="DUF1905"/>
</dbReference>
<protein>
    <recommendedName>
        <fullName evidence="4">DUF1905 domain-containing protein</fullName>
    </recommendedName>
</protein>
<dbReference type="Pfam" id="PF13376">
    <property type="entry name" value="OmdA"/>
    <property type="match status" value="1"/>
</dbReference>
<feature type="compositionally biased region" description="Basic and acidic residues" evidence="1">
    <location>
        <begin position="73"/>
        <end position="85"/>
    </location>
</feature>
<organism evidence="2 3">
    <name type="scientific">Brevibacterium aurantiacum</name>
    <dbReference type="NCBI Taxonomy" id="273384"/>
    <lineage>
        <taxon>Bacteria</taxon>
        <taxon>Bacillati</taxon>
        <taxon>Actinomycetota</taxon>
        <taxon>Actinomycetes</taxon>
        <taxon>Micrococcales</taxon>
        <taxon>Brevibacteriaceae</taxon>
        <taxon>Brevibacterium</taxon>
    </lineage>
</organism>
<evidence type="ECO:0000313" key="3">
    <source>
        <dbReference type="Proteomes" id="UP000282731"/>
    </source>
</evidence>
<dbReference type="Pfam" id="PF08922">
    <property type="entry name" value="DUF1905"/>
    <property type="match status" value="1"/>
</dbReference>
<reference evidence="2 3" key="1">
    <citation type="submission" date="2017-12" db="EMBL/GenBank/DDBJ databases">
        <authorList>
            <person name="Levesque S."/>
        </authorList>
    </citation>
    <scope>NUCLEOTIDE SEQUENCE [LARGE SCALE GENOMIC DNA]</scope>
    <source>
        <strain evidence="2 3">SMQ-1420</strain>
    </source>
</reference>
<dbReference type="RefSeq" id="WP_127361740.1">
    <property type="nucleotide sequence ID" value="NZ_CP025334.1"/>
</dbReference>
<evidence type="ECO:0008006" key="4">
    <source>
        <dbReference type="Google" id="ProtNLM"/>
    </source>
</evidence>
<accession>A0A3Q9NUU9</accession>
<dbReference type="Proteomes" id="UP000282731">
    <property type="component" value="Chromosome"/>
</dbReference>
<sequence>MVTFSTTLLQLGNNVGIEVPEDIVLGFGVGKRVPVIVTIAGYSYPSTTAVMGGKFLLPLAKEHREASGVSGGKTHEVTLTHDTSSRETPVPDDLAEALGSAGVREVFDGLAPSKRKEHVRQVESAKAEATRERRIAKIVDSLG</sequence>
<dbReference type="SUPFAM" id="SSF141694">
    <property type="entry name" value="AF2212/PG0164-like"/>
    <property type="match status" value="1"/>
</dbReference>
<evidence type="ECO:0000313" key="2">
    <source>
        <dbReference type="EMBL" id="AZT95616.1"/>
    </source>
</evidence>
<evidence type="ECO:0000256" key="1">
    <source>
        <dbReference type="SAM" id="MobiDB-lite"/>
    </source>
</evidence>
<proteinExistence type="predicted"/>
<feature type="region of interest" description="Disordered" evidence="1">
    <location>
        <begin position="66"/>
        <end position="91"/>
    </location>
</feature>
<dbReference type="AlphaFoldDB" id="A0A3Q9NUU9"/>
<gene>
    <name evidence="2" type="ORF">CXR27_00320</name>
</gene>
<dbReference type="EMBL" id="CP025334">
    <property type="protein sequence ID" value="AZT95616.1"/>
    <property type="molecule type" value="Genomic_DNA"/>
</dbReference>
<name>A0A3Q9NUU9_BREAU</name>
<reference evidence="2 3" key="2">
    <citation type="submission" date="2019-01" db="EMBL/GenBank/DDBJ databases">
        <title>Comparative genomic analysis of Brevibacterium aurantiacum sheds light on its evolution and its adaptation to smear-ripened cheeses.</title>
        <authorList>
            <person name="Moineau S."/>
        </authorList>
    </citation>
    <scope>NUCLEOTIDE SEQUENCE [LARGE SCALE GENOMIC DNA]</scope>
    <source>
        <strain evidence="2 3">SMQ-1420</strain>
    </source>
</reference>
<dbReference type="Gene3D" id="2.40.30.100">
    <property type="entry name" value="AF2212/PG0164-like"/>
    <property type="match status" value="1"/>
</dbReference>
<dbReference type="InterPro" id="IPR037079">
    <property type="entry name" value="AF2212/PG0164-like_sf"/>
</dbReference>